<dbReference type="VEuPathDB" id="FungiDB:ASPVEDRAFT_34985"/>
<dbReference type="Proteomes" id="UP000184073">
    <property type="component" value="Unassembled WGS sequence"/>
</dbReference>
<dbReference type="SUPFAM" id="SSF46565">
    <property type="entry name" value="Chaperone J-domain"/>
    <property type="match status" value="1"/>
</dbReference>
<keyword evidence="6" id="KW-1185">Reference proteome</keyword>
<accession>A0A1L9Q588</accession>
<protein>
    <recommendedName>
        <fullName evidence="4">J domain-containing protein</fullName>
    </recommendedName>
</protein>
<dbReference type="EMBL" id="KV878141">
    <property type="protein sequence ID" value="OJJ08858.1"/>
    <property type="molecule type" value="Genomic_DNA"/>
</dbReference>
<feature type="compositionally biased region" description="Polar residues" evidence="3">
    <location>
        <begin position="277"/>
        <end position="287"/>
    </location>
</feature>
<dbReference type="OrthoDB" id="436519at2759"/>
<evidence type="ECO:0000259" key="4">
    <source>
        <dbReference type="PROSITE" id="PS50076"/>
    </source>
</evidence>
<dbReference type="GO" id="GO:0005737">
    <property type="term" value="C:cytoplasm"/>
    <property type="evidence" value="ECO:0007669"/>
    <property type="project" value="TreeGrafter"/>
</dbReference>
<reference evidence="6" key="1">
    <citation type="journal article" date="2017" name="Genome Biol.">
        <title>Comparative genomics reveals high biological diversity and specific adaptations in the industrially and medically important fungal genus Aspergillus.</title>
        <authorList>
            <person name="de Vries R.P."/>
            <person name="Riley R."/>
            <person name="Wiebenga A."/>
            <person name="Aguilar-Osorio G."/>
            <person name="Amillis S."/>
            <person name="Uchima C.A."/>
            <person name="Anderluh G."/>
            <person name="Asadollahi M."/>
            <person name="Askin M."/>
            <person name="Barry K."/>
            <person name="Battaglia E."/>
            <person name="Bayram O."/>
            <person name="Benocci T."/>
            <person name="Braus-Stromeyer S.A."/>
            <person name="Caldana C."/>
            <person name="Canovas D."/>
            <person name="Cerqueira G.C."/>
            <person name="Chen F."/>
            <person name="Chen W."/>
            <person name="Choi C."/>
            <person name="Clum A."/>
            <person name="Dos Santos R.A."/>
            <person name="Damasio A.R."/>
            <person name="Diallinas G."/>
            <person name="Emri T."/>
            <person name="Fekete E."/>
            <person name="Flipphi M."/>
            <person name="Freyberg S."/>
            <person name="Gallo A."/>
            <person name="Gournas C."/>
            <person name="Habgood R."/>
            <person name="Hainaut M."/>
            <person name="Harispe M.L."/>
            <person name="Henrissat B."/>
            <person name="Hilden K.S."/>
            <person name="Hope R."/>
            <person name="Hossain A."/>
            <person name="Karabika E."/>
            <person name="Karaffa L."/>
            <person name="Karanyi Z."/>
            <person name="Krasevec N."/>
            <person name="Kuo A."/>
            <person name="Kusch H."/>
            <person name="LaButti K."/>
            <person name="Lagendijk E.L."/>
            <person name="Lapidus A."/>
            <person name="Levasseur A."/>
            <person name="Lindquist E."/>
            <person name="Lipzen A."/>
            <person name="Logrieco A.F."/>
            <person name="MacCabe A."/>
            <person name="Maekelae M.R."/>
            <person name="Malavazi I."/>
            <person name="Melin P."/>
            <person name="Meyer V."/>
            <person name="Mielnichuk N."/>
            <person name="Miskei M."/>
            <person name="Molnar A.P."/>
            <person name="Mule G."/>
            <person name="Ngan C.Y."/>
            <person name="Orejas M."/>
            <person name="Orosz E."/>
            <person name="Ouedraogo J.P."/>
            <person name="Overkamp K.M."/>
            <person name="Park H.-S."/>
            <person name="Perrone G."/>
            <person name="Piumi F."/>
            <person name="Punt P.J."/>
            <person name="Ram A.F."/>
            <person name="Ramon A."/>
            <person name="Rauscher S."/>
            <person name="Record E."/>
            <person name="Riano-Pachon D.M."/>
            <person name="Robert V."/>
            <person name="Roehrig J."/>
            <person name="Ruller R."/>
            <person name="Salamov A."/>
            <person name="Salih N.S."/>
            <person name="Samson R.A."/>
            <person name="Sandor E."/>
            <person name="Sanguinetti M."/>
            <person name="Schuetze T."/>
            <person name="Sepcic K."/>
            <person name="Shelest E."/>
            <person name="Sherlock G."/>
            <person name="Sophianopoulou V."/>
            <person name="Squina F.M."/>
            <person name="Sun H."/>
            <person name="Susca A."/>
            <person name="Todd R.B."/>
            <person name="Tsang A."/>
            <person name="Unkles S.E."/>
            <person name="van de Wiele N."/>
            <person name="van Rossen-Uffink D."/>
            <person name="Oliveira J.V."/>
            <person name="Vesth T.C."/>
            <person name="Visser J."/>
            <person name="Yu J.-H."/>
            <person name="Zhou M."/>
            <person name="Andersen M.R."/>
            <person name="Archer D.B."/>
            <person name="Baker S.E."/>
            <person name="Benoit I."/>
            <person name="Brakhage A.A."/>
            <person name="Braus G.H."/>
            <person name="Fischer R."/>
            <person name="Frisvad J.C."/>
            <person name="Goldman G.H."/>
            <person name="Houbraken J."/>
            <person name="Oakley B."/>
            <person name="Pocsi I."/>
            <person name="Scazzocchio C."/>
            <person name="Seiboth B."/>
            <person name="vanKuyk P.A."/>
            <person name="Wortman J."/>
            <person name="Dyer P.S."/>
            <person name="Grigoriev I.V."/>
        </authorList>
    </citation>
    <scope>NUCLEOTIDE SEQUENCE [LARGE SCALE GENOMIC DNA]</scope>
    <source>
        <strain evidence="6">CBS 583.65</strain>
    </source>
</reference>
<feature type="coiled-coil region" evidence="2">
    <location>
        <begin position="103"/>
        <end position="151"/>
    </location>
</feature>
<evidence type="ECO:0000256" key="1">
    <source>
        <dbReference type="ARBA" id="ARBA00023186"/>
    </source>
</evidence>
<feature type="domain" description="J" evidence="4">
    <location>
        <begin position="9"/>
        <end position="73"/>
    </location>
</feature>
<dbReference type="InterPro" id="IPR001623">
    <property type="entry name" value="DnaJ_domain"/>
</dbReference>
<evidence type="ECO:0000313" key="5">
    <source>
        <dbReference type="EMBL" id="OJJ08858.1"/>
    </source>
</evidence>
<dbReference type="AlphaFoldDB" id="A0A1L9Q588"/>
<name>A0A1L9Q588_ASPVE</name>
<dbReference type="PROSITE" id="PS00636">
    <property type="entry name" value="DNAJ_1"/>
    <property type="match status" value="1"/>
</dbReference>
<dbReference type="Gene3D" id="1.10.287.110">
    <property type="entry name" value="DnaJ domain"/>
    <property type="match status" value="1"/>
</dbReference>
<dbReference type="GO" id="GO:0051082">
    <property type="term" value="F:unfolded protein binding"/>
    <property type="evidence" value="ECO:0007669"/>
    <property type="project" value="TreeGrafter"/>
</dbReference>
<dbReference type="CDD" id="cd06257">
    <property type="entry name" value="DnaJ"/>
    <property type="match status" value="1"/>
</dbReference>
<dbReference type="PANTHER" id="PTHR43096">
    <property type="entry name" value="DNAJ HOMOLOG 1, MITOCHONDRIAL-RELATED"/>
    <property type="match status" value="1"/>
</dbReference>
<dbReference type="PRINTS" id="PR00625">
    <property type="entry name" value="JDOMAIN"/>
</dbReference>
<organism evidence="5 6">
    <name type="scientific">Aspergillus versicolor CBS 583.65</name>
    <dbReference type="NCBI Taxonomy" id="1036611"/>
    <lineage>
        <taxon>Eukaryota</taxon>
        <taxon>Fungi</taxon>
        <taxon>Dikarya</taxon>
        <taxon>Ascomycota</taxon>
        <taxon>Pezizomycotina</taxon>
        <taxon>Eurotiomycetes</taxon>
        <taxon>Eurotiomycetidae</taxon>
        <taxon>Eurotiales</taxon>
        <taxon>Aspergillaceae</taxon>
        <taxon>Aspergillus</taxon>
        <taxon>Aspergillus subgen. Nidulantes</taxon>
    </lineage>
</organism>
<sequence>MSSSRVLHDYYEILKIPQAANIDSIKTSYKRLARIRHPDKNSSSTATSEFQLLQEAYSTLVDPETRRIYDAQYTFTKFSHTAPQANQSTNSTNAATHKETDRVSTLTLRIRDLESRLLRQEADLHLARLHLAKLHGEIAGLDQDIKNIEREQSSKATWWGYFTSILQGHQETEEQRMKRDGDRLQKIAARSIKDSKAQQQIAAIRSLENAIGAIHRSITSAEFEVLTEKSREAREKRRMEEECLRQETRRMAEELRKQQERQAQQANRRHKYPNRDQGASGSRNSGQSEEKQNFHDKNTCHHQGWWSRIDVRTSCSRCSSITRRFIFQCPGCGKLACASCRDTIKGGRFRSNRFGKGTYHDSSQFTDSTSYFGSDYY</sequence>
<gene>
    <name evidence="5" type="ORF">ASPVEDRAFT_34985</name>
</gene>
<dbReference type="RefSeq" id="XP_040674620.1">
    <property type="nucleotide sequence ID" value="XM_040810909.1"/>
</dbReference>
<dbReference type="PROSITE" id="PS50076">
    <property type="entry name" value="DNAJ_2"/>
    <property type="match status" value="1"/>
</dbReference>
<dbReference type="GO" id="GO:0042026">
    <property type="term" value="P:protein refolding"/>
    <property type="evidence" value="ECO:0007669"/>
    <property type="project" value="TreeGrafter"/>
</dbReference>
<evidence type="ECO:0000313" key="6">
    <source>
        <dbReference type="Proteomes" id="UP000184073"/>
    </source>
</evidence>
<evidence type="ECO:0000256" key="2">
    <source>
        <dbReference type="SAM" id="Coils"/>
    </source>
</evidence>
<keyword evidence="2" id="KW-0175">Coiled coil</keyword>
<dbReference type="SMART" id="SM00271">
    <property type="entry name" value="DnaJ"/>
    <property type="match status" value="1"/>
</dbReference>
<dbReference type="Pfam" id="PF00226">
    <property type="entry name" value="DnaJ"/>
    <property type="match status" value="1"/>
</dbReference>
<evidence type="ECO:0000256" key="3">
    <source>
        <dbReference type="SAM" id="MobiDB-lite"/>
    </source>
</evidence>
<proteinExistence type="predicted"/>
<dbReference type="GeneID" id="63726420"/>
<dbReference type="PANTHER" id="PTHR43096:SF52">
    <property type="entry name" value="DNAJ HOMOLOG 1, MITOCHONDRIAL-RELATED"/>
    <property type="match status" value="1"/>
</dbReference>
<feature type="region of interest" description="Disordered" evidence="3">
    <location>
        <begin position="252"/>
        <end position="295"/>
    </location>
</feature>
<keyword evidence="1" id="KW-0143">Chaperone</keyword>
<dbReference type="InterPro" id="IPR036869">
    <property type="entry name" value="J_dom_sf"/>
</dbReference>
<dbReference type="InterPro" id="IPR018253">
    <property type="entry name" value="DnaJ_domain_CS"/>
</dbReference>
<dbReference type="STRING" id="1036611.A0A1L9Q588"/>